<feature type="transmembrane region" description="Helical" evidence="5">
    <location>
        <begin position="179"/>
        <end position="197"/>
    </location>
</feature>
<feature type="transmembrane region" description="Helical" evidence="5">
    <location>
        <begin position="384"/>
        <end position="415"/>
    </location>
</feature>
<dbReference type="InterPro" id="IPR001902">
    <property type="entry name" value="SLC26A/SulP_fam"/>
</dbReference>
<feature type="domain" description="STAS" evidence="6">
    <location>
        <begin position="441"/>
        <end position="555"/>
    </location>
</feature>
<reference evidence="7" key="2">
    <citation type="submission" date="2020-09" db="EMBL/GenBank/DDBJ databases">
        <authorList>
            <person name="Sun Q."/>
            <person name="Zhou Y."/>
        </authorList>
    </citation>
    <scope>NUCLEOTIDE SEQUENCE</scope>
    <source>
        <strain evidence="7">CGMCC 1.15880</strain>
    </source>
</reference>
<gene>
    <name evidence="7" type="ORF">GCM10011498_02990</name>
</gene>
<accession>A0A916VM88</accession>
<feature type="transmembrane region" description="Helical" evidence="5">
    <location>
        <begin position="137"/>
        <end position="159"/>
    </location>
</feature>
<keyword evidence="3 5" id="KW-1133">Transmembrane helix</keyword>
<name>A0A916VM88_9RHOB</name>
<feature type="transmembrane region" description="Helical" evidence="5">
    <location>
        <begin position="81"/>
        <end position="101"/>
    </location>
</feature>
<sequence>MRYSEYFPPLQWYTRVNRNTVAADAYAGLINAALVLPQGVAFATIAGLPPQYGLFTAIITAVVAALFGSSMIMISGPTTAISAVLFTTLSDFAAPGTMQYIEMALTLTILVGLFQIAGGFARLGGLVSFVSHSVMTAFTMAAALLIAVSQLAGVTGIVVERGGNIAERLMRLAEHWGDVNLYALLIAGTTLALAVLMQKFTPKLPGFLIALLAGSALAYGIDAVNHGVEMVGALPSMMPQLAPPTPSVRDVVQLAPGAAAIALVGALEAISIGRSFAVRRREAFDTSQEMIGQGVSNVVGGFFQCYAGSGSFTRSGVNATAGAVTPMSGIFASGFLLLILIFIAPWVAYIPKPAMAGLILLVAYRLIEFSELRHIITSSRPETVILVLTLAAGLFIELDFAIYVGVIASLCVFIYESSHPELPVTAPVLQSDGTRKFRNVEHKGVTECPQLMIFRLDGPLYFGSVENVAKSYKKNCARDPRQIHKILYMKGVGKTDLAGADFLIQAIRDAKAEGGSFRIVALFPPLVDSLYRFHVIDELGEENLHSNKSDAVSAAMNDLSRNICEGCLRDVFWECDNVMRKED</sequence>
<evidence type="ECO:0000256" key="2">
    <source>
        <dbReference type="ARBA" id="ARBA00022692"/>
    </source>
</evidence>
<feature type="transmembrane region" description="Helical" evidence="5">
    <location>
        <begin position="251"/>
        <end position="272"/>
    </location>
</feature>
<evidence type="ECO:0000313" key="7">
    <source>
        <dbReference type="EMBL" id="GGA06670.1"/>
    </source>
</evidence>
<keyword evidence="8" id="KW-1185">Reference proteome</keyword>
<dbReference type="SUPFAM" id="SSF52091">
    <property type="entry name" value="SpoIIaa-like"/>
    <property type="match status" value="1"/>
</dbReference>
<feature type="transmembrane region" description="Helical" evidence="5">
    <location>
        <begin position="107"/>
        <end position="130"/>
    </location>
</feature>
<evidence type="ECO:0000256" key="3">
    <source>
        <dbReference type="ARBA" id="ARBA00022989"/>
    </source>
</evidence>
<dbReference type="EMBL" id="BMKA01000001">
    <property type="protein sequence ID" value="GGA06670.1"/>
    <property type="molecule type" value="Genomic_DNA"/>
</dbReference>
<dbReference type="RefSeq" id="WP_188670236.1">
    <property type="nucleotide sequence ID" value="NZ_BMKA01000001.1"/>
</dbReference>
<feature type="transmembrane region" description="Helical" evidence="5">
    <location>
        <begin position="52"/>
        <end position="74"/>
    </location>
</feature>
<feature type="transmembrane region" description="Helical" evidence="5">
    <location>
        <begin position="21"/>
        <end position="46"/>
    </location>
</feature>
<dbReference type="CDD" id="cd07042">
    <property type="entry name" value="STAS_SulP_like_sulfate_transporter"/>
    <property type="match status" value="1"/>
</dbReference>
<dbReference type="InterPro" id="IPR002645">
    <property type="entry name" value="STAS_dom"/>
</dbReference>
<dbReference type="Proteomes" id="UP000628017">
    <property type="component" value="Unassembled WGS sequence"/>
</dbReference>
<keyword evidence="2 5" id="KW-0812">Transmembrane</keyword>
<dbReference type="Pfam" id="PF00916">
    <property type="entry name" value="Sulfate_transp"/>
    <property type="match status" value="1"/>
</dbReference>
<dbReference type="PROSITE" id="PS50801">
    <property type="entry name" value="STAS"/>
    <property type="match status" value="1"/>
</dbReference>
<dbReference type="GO" id="GO:0016020">
    <property type="term" value="C:membrane"/>
    <property type="evidence" value="ECO:0007669"/>
    <property type="project" value="UniProtKB-SubCell"/>
</dbReference>
<feature type="transmembrane region" description="Helical" evidence="5">
    <location>
        <begin position="204"/>
        <end position="221"/>
    </location>
</feature>
<evidence type="ECO:0000259" key="6">
    <source>
        <dbReference type="PROSITE" id="PS50801"/>
    </source>
</evidence>
<dbReference type="AlphaFoldDB" id="A0A916VM88"/>
<dbReference type="GO" id="GO:0055085">
    <property type="term" value="P:transmembrane transport"/>
    <property type="evidence" value="ECO:0007669"/>
    <property type="project" value="InterPro"/>
</dbReference>
<evidence type="ECO:0000256" key="1">
    <source>
        <dbReference type="ARBA" id="ARBA00004141"/>
    </source>
</evidence>
<evidence type="ECO:0000256" key="4">
    <source>
        <dbReference type="ARBA" id="ARBA00023136"/>
    </source>
</evidence>
<keyword evidence="4 5" id="KW-0472">Membrane</keyword>
<protein>
    <submittedName>
        <fullName evidence="7">Sulfate transporter</fullName>
    </submittedName>
</protein>
<evidence type="ECO:0000256" key="5">
    <source>
        <dbReference type="SAM" id="Phobius"/>
    </source>
</evidence>
<evidence type="ECO:0000313" key="8">
    <source>
        <dbReference type="Proteomes" id="UP000628017"/>
    </source>
</evidence>
<reference evidence="7" key="1">
    <citation type="journal article" date="2014" name="Int. J. Syst. Evol. Microbiol.">
        <title>Complete genome sequence of Corynebacterium casei LMG S-19264T (=DSM 44701T), isolated from a smear-ripened cheese.</title>
        <authorList>
            <consortium name="US DOE Joint Genome Institute (JGI-PGF)"/>
            <person name="Walter F."/>
            <person name="Albersmeier A."/>
            <person name="Kalinowski J."/>
            <person name="Ruckert C."/>
        </authorList>
    </citation>
    <scope>NUCLEOTIDE SEQUENCE</scope>
    <source>
        <strain evidence="7">CGMCC 1.15880</strain>
    </source>
</reference>
<dbReference type="Gene3D" id="3.30.750.24">
    <property type="entry name" value="STAS domain"/>
    <property type="match status" value="1"/>
</dbReference>
<dbReference type="PANTHER" id="PTHR11814">
    <property type="entry name" value="SULFATE TRANSPORTER"/>
    <property type="match status" value="1"/>
</dbReference>
<comment type="subcellular location">
    <subcellularLocation>
        <location evidence="1">Membrane</location>
        <topology evidence="1">Multi-pass membrane protein</topology>
    </subcellularLocation>
</comment>
<dbReference type="InterPro" id="IPR011547">
    <property type="entry name" value="SLC26A/SulP_dom"/>
</dbReference>
<dbReference type="Pfam" id="PF01740">
    <property type="entry name" value="STAS"/>
    <property type="match status" value="1"/>
</dbReference>
<proteinExistence type="predicted"/>
<organism evidence="7 8">
    <name type="scientific">Neptunicoccus cionae</name>
    <dbReference type="NCBI Taxonomy" id="2035344"/>
    <lineage>
        <taxon>Bacteria</taxon>
        <taxon>Pseudomonadati</taxon>
        <taxon>Pseudomonadota</taxon>
        <taxon>Alphaproteobacteria</taxon>
        <taxon>Rhodobacterales</taxon>
        <taxon>Paracoccaceae</taxon>
        <taxon>Neptunicoccus</taxon>
    </lineage>
</organism>
<dbReference type="InterPro" id="IPR036513">
    <property type="entry name" value="STAS_dom_sf"/>
</dbReference>
<feature type="transmembrane region" description="Helical" evidence="5">
    <location>
        <begin position="330"/>
        <end position="348"/>
    </location>
</feature>
<comment type="caution">
    <text evidence="7">The sequence shown here is derived from an EMBL/GenBank/DDBJ whole genome shotgun (WGS) entry which is preliminary data.</text>
</comment>